<dbReference type="SMART" id="SM00575">
    <property type="entry name" value="ZnF_PMZ"/>
    <property type="match status" value="1"/>
</dbReference>
<keyword evidence="3" id="KW-0862">Zinc</keyword>
<feature type="region of interest" description="Disordered" evidence="5">
    <location>
        <begin position="92"/>
        <end position="118"/>
    </location>
</feature>
<protein>
    <recommendedName>
        <fullName evidence="6">SWIM-type domain-containing protein</fullName>
    </recommendedName>
</protein>
<keyword evidence="8" id="KW-1185">Reference proteome</keyword>
<dbReference type="PANTHER" id="PTHR31973">
    <property type="entry name" value="POLYPROTEIN, PUTATIVE-RELATED"/>
    <property type="match status" value="1"/>
</dbReference>
<evidence type="ECO:0000256" key="3">
    <source>
        <dbReference type="ARBA" id="ARBA00022833"/>
    </source>
</evidence>
<accession>A0A444YTH6</accession>
<gene>
    <name evidence="7" type="ORF">Ahy_B06g085098</name>
</gene>
<evidence type="ECO:0000256" key="5">
    <source>
        <dbReference type="SAM" id="MobiDB-lite"/>
    </source>
</evidence>
<comment type="caution">
    <text evidence="7">The sequence shown here is derived from an EMBL/GenBank/DDBJ whole genome shotgun (WGS) entry which is preliminary data.</text>
</comment>
<dbReference type="InterPro" id="IPR007527">
    <property type="entry name" value="Znf_SWIM"/>
</dbReference>
<evidence type="ECO:0000256" key="4">
    <source>
        <dbReference type="PROSITE-ProRule" id="PRU00325"/>
    </source>
</evidence>
<evidence type="ECO:0000313" key="8">
    <source>
        <dbReference type="Proteomes" id="UP000289738"/>
    </source>
</evidence>
<keyword evidence="1" id="KW-0479">Metal-binding</keyword>
<dbReference type="Pfam" id="PF04434">
    <property type="entry name" value="SWIM"/>
    <property type="match status" value="1"/>
</dbReference>
<dbReference type="PANTHER" id="PTHR31973:SF187">
    <property type="entry name" value="MUTATOR TRANSPOSASE MUDRA PROTEIN"/>
    <property type="match status" value="1"/>
</dbReference>
<dbReference type="InterPro" id="IPR006564">
    <property type="entry name" value="Znf_PMZ"/>
</dbReference>
<dbReference type="STRING" id="3818.A0A444YTH6"/>
<keyword evidence="2 4" id="KW-0863">Zinc-finger</keyword>
<dbReference type="GO" id="GO:0008270">
    <property type="term" value="F:zinc ion binding"/>
    <property type="evidence" value="ECO:0007669"/>
    <property type="project" value="UniProtKB-KW"/>
</dbReference>
<feature type="domain" description="SWIM-type" evidence="6">
    <location>
        <begin position="30"/>
        <end position="62"/>
    </location>
</feature>
<proteinExistence type="predicted"/>
<evidence type="ECO:0000256" key="2">
    <source>
        <dbReference type="ARBA" id="ARBA00022771"/>
    </source>
</evidence>
<dbReference type="AlphaFoldDB" id="A0A444YTH6"/>
<evidence type="ECO:0000256" key="1">
    <source>
        <dbReference type="ARBA" id="ARBA00022723"/>
    </source>
</evidence>
<evidence type="ECO:0000259" key="6">
    <source>
        <dbReference type="PROSITE" id="PS50966"/>
    </source>
</evidence>
<sequence length="118" mass="13922">MTKLSRNWFSQWSGDEKEVLYEVQGWPTNMVVDLESRTCTCRFWQLTSMPCTHAIVAIQDKNDKGPEEYCHEWLTMDAYRRTYYFNIFGKKKGSPAPVPPQVKIKPGRPTMNRRKDKD</sequence>
<dbReference type="EMBL" id="SDMP01000016">
    <property type="protein sequence ID" value="RYR05215.1"/>
    <property type="molecule type" value="Genomic_DNA"/>
</dbReference>
<dbReference type="PROSITE" id="PS50966">
    <property type="entry name" value="ZF_SWIM"/>
    <property type="match status" value="1"/>
</dbReference>
<reference evidence="7 8" key="1">
    <citation type="submission" date="2019-01" db="EMBL/GenBank/DDBJ databases">
        <title>Sequencing of cultivated peanut Arachis hypogaea provides insights into genome evolution and oil improvement.</title>
        <authorList>
            <person name="Chen X."/>
        </authorList>
    </citation>
    <scope>NUCLEOTIDE SEQUENCE [LARGE SCALE GENOMIC DNA]</scope>
    <source>
        <strain evidence="8">cv. Fuhuasheng</strain>
        <tissue evidence="7">Leaves</tissue>
    </source>
</reference>
<dbReference type="Proteomes" id="UP000289738">
    <property type="component" value="Chromosome B06"/>
</dbReference>
<organism evidence="7 8">
    <name type="scientific">Arachis hypogaea</name>
    <name type="common">Peanut</name>
    <dbReference type="NCBI Taxonomy" id="3818"/>
    <lineage>
        <taxon>Eukaryota</taxon>
        <taxon>Viridiplantae</taxon>
        <taxon>Streptophyta</taxon>
        <taxon>Embryophyta</taxon>
        <taxon>Tracheophyta</taxon>
        <taxon>Spermatophyta</taxon>
        <taxon>Magnoliopsida</taxon>
        <taxon>eudicotyledons</taxon>
        <taxon>Gunneridae</taxon>
        <taxon>Pentapetalae</taxon>
        <taxon>rosids</taxon>
        <taxon>fabids</taxon>
        <taxon>Fabales</taxon>
        <taxon>Fabaceae</taxon>
        <taxon>Papilionoideae</taxon>
        <taxon>50 kb inversion clade</taxon>
        <taxon>dalbergioids sensu lato</taxon>
        <taxon>Dalbergieae</taxon>
        <taxon>Pterocarpus clade</taxon>
        <taxon>Arachis</taxon>
    </lineage>
</organism>
<evidence type="ECO:0000313" key="7">
    <source>
        <dbReference type="EMBL" id="RYR05215.1"/>
    </source>
</evidence>
<name>A0A444YTH6_ARAHY</name>